<dbReference type="PRINTS" id="PR00463">
    <property type="entry name" value="EP450I"/>
</dbReference>
<evidence type="ECO:0000256" key="1">
    <source>
        <dbReference type="ARBA" id="ARBA00022723"/>
    </source>
</evidence>
<keyword evidence="4" id="KW-0503">Monooxygenase</keyword>
<dbReference type="PANTHER" id="PTHR24301:SF2">
    <property type="entry name" value="THROMBOXANE-A SYNTHASE"/>
    <property type="match status" value="1"/>
</dbReference>
<comment type="similarity">
    <text evidence="4">Belongs to the cytochrome P450 family.</text>
</comment>
<dbReference type="GO" id="GO:0004497">
    <property type="term" value="F:monooxygenase activity"/>
    <property type="evidence" value="ECO:0007669"/>
    <property type="project" value="UniProtKB-KW"/>
</dbReference>
<dbReference type="PANTHER" id="PTHR24301">
    <property type="entry name" value="THROMBOXANE-A SYNTHASE"/>
    <property type="match status" value="1"/>
</dbReference>
<dbReference type="GO" id="GO:0020037">
    <property type="term" value="F:heme binding"/>
    <property type="evidence" value="ECO:0007669"/>
    <property type="project" value="InterPro"/>
</dbReference>
<dbReference type="Gene3D" id="1.10.630.10">
    <property type="entry name" value="Cytochrome P450"/>
    <property type="match status" value="1"/>
</dbReference>
<dbReference type="SUPFAM" id="SSF48264">
    <property type="entry name" value="Cytochrome P450"/>
    <property type="match status" value="1"/>
</dbReference>
<dbReference type="EMBL" id="BLAL01000295">
    <property type="protein sequence ID" value="GET00940.1"/>
    <property type="molecule type" value="Genomic_DNA"/>
</dbReference>
<evidence type="ECO:0000313" key="8">
    <source>
        <dbReference type="Proteomes" id="UP000247702"/>
    </source>
</evidence>
<accession>A0A2Z6QIZ5</accession>
<evidence type="ECO:0000256" key="2">
    <source>
        <dbReference type="ARBA" id="ARBA00023004"/>
    </source>
</evidence>
<dbReference type="Pfam" id="PF00067">
    <property type="entry name" value="p450"/>
    <property type="match status" value="1"/>
</dbReference>
<keyword evidence="5" id="KW-0812">Transmembrane</keyword>
<proteinExistence type="inferred from homology"/>
<dbReference type="InterPro" id="IPR017972">
    <property type="entry name" value="Cyt_P450_CS"/>
</dbReference>
<dbReference type="AlphaFoldDB" id="A0A2Z6QIZ5"/>
<name>A0A2Z6QIZ5_9GLOM</name>
<dbReference type="EMBL" id="BEXD01000779">
    <property type="protein sequence ID" value="GBB90113.1"/>
    <property type="molecule type" value="Genomic_DNA"/>
</dbReference>
<evidence type="ECO:0000313" key="6">
    <source>
        <dbReference type="EMBL" id="GBB90113.1"/>
    </source>
</evidence>
<evidence type="ECO:0000256" key="3">
    <source>
        <dbReference type="PIRSR" id="PIRSR602401-1"/>
    </source>
</evidence>
<dbReference type="InterPro" id="IPR001128">
    <property type="entry name" value="Cyt_P450"/>
</dbReference>
<protein>
    <submittedName>
        <fullName evidence="7">Cytochrome P450</fullName>
    </submittedName>
</protein>
<dbReference type="InterPro" id="IPR036396">
    <property type="entry name" value="Cyt_P450_sf"/>
</dbReference>
<comment type="cofactor">
    <cofactor evidence="3">
        <name>heme</name>
        <dbReference type="ChEBI" id="CHEBI:30413"/>
    </cofactor>
</comment>
<dbReference type="Proteomes" id="UP000615446">
    <property type="component" value="Unassembled WGS sequence"/>
</dbReference>
<dbReference type="STRING" id="94130.A0A2Z6QIZ5"/>
<keyword evidence="3 4" id="KW-0349">Heme</keyword>
<keyword evidence="4" id="KW-0560">Oxidoreductase</keyword>
<dbReference type="GO" id="GO:0016705">
    <property type="term" value="F:oxidoreductase activity, acting on paired donors, with incorporation or reduction of molecular oxygen"/>
    <property type="evidence" value="ECO:0007669"/>
    <property type="project" value="InterPro"/>
</dbReference>
<dbReference type="Proteomes" id="UP000247702">
    <property type="component" value="Unassembled WGS sequence"/>
</dbReference>
<dbReference type="PRINTS" id="PR00385">
    <property type="entry name" value="P450"/>
</dbReference>
<keyword evidence="2 3" id="KW-0408">Iron</keyword>
<comment type="caution">
    <text evidence="6">The sequence shown here is derived from an EMBL/GenBank/DDBJ whole genome shotgun (WGS) entry which is preliminary data.</text>
</comment>
<keyword evidence="5" id="KW-0472">Membrane</keyword>
<keyword evidence="8" id="KW-1185">Reference proteome</keyword>
<evidence type="ECO:0000256" key="5">
    <source>
        <dbReference type="SAM" id="Phobius"/>
    </source>
</evidence>
<keyword evidence="1 3" id="KW-0479">Metal-binding</keyword>
<organism evidence="6 8">
    <name type="scientific">Rhizophagus clarus</name>
    <dbReference type="NCBI Taxonomy" id="94130"/>
    <lineage>
        <taxon>Eukaryota</taxon>
        <taxon>Fungi</taxon>
        <taxon>Fungi incertae sedis</taxon>
        <taxon>Mucoromycota</taxon>
        <taxon>Glomeromycotina</taxon>
        <taxon>Glomeromycetes</taxon>
        <taxon>Glomerales</taxon>
        <taxon>Glomeraceae</taxon>
        <taxon>Rhizophagus</taxon>
    </lineage>
</organism>
<reference evidence="6 8" key="1">
    <citation type="submission" date="2017-11" db="EMBL/GenBank/DDBJ databases">
        <title>The genome of Rhizophagus clarus HR1 reveals common genetic basis of auxotrophy among arbuscular mycorrhizal fungi.</title>
        <authorList>
            <person name="Kobayashi Y."/>
        </authorList>
    </citation>
    <scope>NUCLEOTIDE SEQUENCE [LARGE SCALE GENOMIC DNA]</scope>
    <source>
        <strain evidence="6 8">HR1</strain>
    </source>
</reference>
<dbReference type="InterPro" id="IPR002401">
    <property type="entry name" value="Cyt_P450_E_grp-I"/>
</dbReference>
<dbReference type="PROSITE" id="PS00086">
    <property type="entry name" value="CYTOCHROME_P450"/>
    <property type="match status" value="1"/>
</dbReference>
<dbReference type="OrthoDB" id="1470350at2759"/>
<reference evidence="7" key="2">
    <citation type="submission" date="2019-10" db="EMBL/GenBank/DDBJ databases">
        <title>Conservation and host-specific expression of non-tandemly repeated heterogenous ribosome RNA gene in arbuscular mycorrhizal fungi.</title>
        <authorList>
            <person name="Maeda T."/>
            <person name="Kobayashi Y."/>
            <person name="Nakagawa T."/>
            <person name="Ezawa T."/>
            <person name="Yamaguchi K."/>
            <person name="Bino T."/>
            <person name="Nishimoto Y."/>
            <person name="Shigenobu S."/>
            <person name="Kawaguchi M."/>
        </authorList>
    </citation>
    <scope>NUCLEOTIDE SEQUENCE</scope>
    <source>
        <strain evidence="7">HR1</strain>
    </source>
</reference>
<evidence type="ECO:0000256" key="4">
    <source>
        <dbReference type="RuleBase" id="RU000461"/>
    </source>
</evidence>
<evidence type="ECO:0000313" key="7">
    <source>
        <dbReference type="EMBL" id="GET00940.1"/>
    </source>
</evidence>
<gene>
    <name evidence="7" type="ORF">RCL2_002737700</name>
    <name evidence="6" type="ORF">RclHR1_00170017</name>
</gene>
<sequence>MLSAIISSLQSTDIFSILITSIVIYVARFYYNYFTRPNPLPGPFPLPLFGNGHQIIGTNFNEWLLSMYKKYGDMFEIYMSASRVIVVTRIDLMESMNVSSTKTKYPIRFLPTEGMSEYGLGGVGVANNIEPKSWKFNRQFFTQAMMTPSFNHQAVEWTIELWEQMESHWNDLGENRELNLSKWMHRFTNDMILRISTGVKNDAVTLYYNTLIEDNNKPLSEKEKEKINKSEQFVKSIEIFIRGFMPFLAFSKFIRQYVPFVRGEVNRLLENKNYLLDRLYEVIKQRRIEIENTPLDQPLRHDMLTSFITANTPRDINIEKRSDTDLLRPMTDREICGNLLDAVVGGTDTTANMLCFVIYYLEHNPEVKQKLRQELDSVLGKDLTKPMTFRNVEELKYCDAVIKEVFRHMPVIFAIGRFSVEDDKVGGYNWPKGTQFQMLTSALMMRDDYWTNPEKFDPDRFYKVEENDKYLLEKRHAKDALIMWGGGIRMCPGRKLAMTELKCLIPMIYRKYDIELTDMNAPLKFRCDLLTSCEELLVKVKPRKF</sequence>
<dbReference type="GO" id="GO:0005506">
    <property type="term" value="F:iron ion binding"/>
    <property type="evidence" value="ECO:0007669"/>
    <property type="project" value="InterPro"/>
</dbReference>
<feature type="binding site" description="axial binding residue" evidence="3">
    <location>
        <position position="491"/>
    </location>
    <ligand>
        <name>heme</name>
        <dbReference type="ChEBI" id="CHEBI:30413"/>
    </ligand>
    <ligandPart>
        <name>Fe</name>
        <dbReference type="ChEBI" id="CHEBI:18248"/>
    </ligandPart>
</feature>
<keyword evidence="5" id="KW-1133">Transmembrane helix</keyword>
<dbReference type="CDD" id="cd00302">
    <property type="entry name" value="cytochrome_P450"/>
    <property type="match status" value="1"/>
</dbReference>
<feature type="transmembrane region" description="Helical" evidence="5">
    <location>
        <begin position="12"/>
        <end position="31"/>
    </location>
</feature>